<evidence type="ECO:0000259" key="3">
    <source>
        <dbReference type="PROSITE" id="PS50977"/>
    </source>
</evidence>
<sequence length="236" mass="26916">MVTNRTVRYANEMKTANMQQSTNALVNNLTDRQKDVLDAALQLLVKDHLALTMSKVAKAASCSKETLYKWFGDRNTFLEAMVEWQASRVRAVPISREAVDEQTLFNSLEHFARDWLMVLTSPTSIALNRLAVSQAGTDKNNLGNIVLYRGPYAMARRLKPILEIGRDCGLLQVDNLDNAFRTFFGLVVRDVQIRKLLGDDFHMDDEEIIREARTATRQFFALFGHKNMNKTDETQI</sequence>
<dbReference type="SUPFAM" id="SSF46689">
    <property type="entry name" value="Homeodomain-like"/>
    <property type="match status" value="1"/>
</dbReference>
<evidence type="ECO:0000256" key="1">
    <source>
        <dbReference type="ARBA" id="ARBA00023125"/>
    </source>
</evidence>
<protein>
    <submittedName>
        <fullName evidence="4">DNA-binding transcriptional regulator, AcrR family</fullName>
    </submittedName>
</protein>
<dbReference type="KEGG" id="bapa:BBC0178_014890"/>
<dbReference type="EMBL" id="CP015820">
    <property type="protein sequence ID" value="AQT42950.1"/>
    <property type="molecule type" value="Genomic_DNA"/>
</dbReference>
<dbReference type="Gene3D" id="1.10.10.60">
    <property type="entry name" value="Homeodomain-like"/>
    <property type="match status" value="1"/>
</dbReference>
<dbReference type="AlphaFoldDB" id="A0A1U9MBQ8"/>
<dbReference type="InterPro" id="IPR009057">
    <property type="entry name" value="Homeodomain-like_sf"/>
</dbReference>
<dbReference type="Proteomes" id="UP000189660">
    <property type="component" value="Chromosome"/>
</dbReference>
<dbReference type="InterPro" id="IPR039536">
    <property type="entry name" value="TetR_C_Proteobacteria"/>
</dbReference>
<feature type="DNA-binding region" description="H-T-H motif" evidence="2">
    <location>
        <begin position="52"/>
        <end position="71"/>
    </location>
</feature>
<evidence type="ECO:0000313" key="5">
    <source>
        <dbReference type="Proteomes" id="UP000189660"/>
    </source>
</evidence>
<dbReference type="Pfam" id="PF14246">
    <property type="entry name" value="TetR_C_7"/>
    <property type="match status" value="1"/>
</dbReference>
<feature type="domain" description="HTH tetR-type" evidence="3">
    <location>
        <begin position="30"/>
        <end position="89"/>
    </location>
</feature>
<reference evidence="4 5" key="1">
    <citation type="submission" date="2016-11" db="EMBL/GenBank/DDBJ databases">
        <title>Comparative genomics of Bartonella apis.</title>
        <authorList>
            <person name="Engel P."/>
        </authorList>
    </citation>
    <scope>NUCLEOTIDE SEQUENCE [LARGE SCALE GENOMIC DNA]</scope>
    <source>
        <strain evidence="4 5">BBC0178</strain>
    </source>
</reference>
<dbReference type="GO" id="GO:0003677">
    <property type="term" value="F:DNA binding"/>
    <property type="evidence" value="ECO:0007669"/>
    <property type="project" value="UniProtKB-UniRule"/>
</dbReference>
<keyword evidence="1 2" id="KW-0238">DNA-binding</keyword>
<gene>
    <name evidence="4" type="ORF">BBC0178_014890</name>
</gene>
<evidence type="ECO:0000313" key="4">
    <source>
        <dbReference type="EMBL" id="AQT42950.1"/>
    </source>
</evidence>
<accession>A0A1U9MBQ8</accession>
<dbReference type="PROSITE" id="PS50977">
    <property type="entry name" value="HTH_TETR_2"/>
    <property type="match status" value="1"/>
</dbReference>
<dbReference type="Gene3D" id="1.10.357.10">
    <property type="entry name" value="Tetracycline Repressor, domain 2"/>
    <property type="match status" value="1"/>
</dbReference>
<name>A0A1U9MBQ8_9HYPH</name>
<proteinExistence type="predicted"/>
<dbReference type="InterPro" id="IPR001647">
    <property type="entry name" value="HTH_TetR"/>
</dbReference>
<evidence type="ECO:0000256" key="2">
    <source>
        <dbReference type="PROSITE-ProRule" id="PRU00335"/>
    </source>
</evidence>
<organism evidence="4 5">
    <name type="scientific">Bartonella apihabitans</name>
    <dbReference type="NCBI Taxonomy" id="2750929"/>
    <lineage>
        <taxon>Bacteria</taxon>
        <taxon>Pseudomonadati</taxon>
        <taxon>Pseudomonadota</taxon>
        <taxon>Alphaproteobacteria</taxon>
        <taxon>Hyphomicrobiales</taxon>
        <taxon>Bartonellaceae</taxon>
        <taxon>Bartonella</taxon>
    </lineage>
</organism>
<dbReference type="Pfam" id="PF00440">
    <property type="entry name" value="TetR_N"/>
    <property type="match status" value="1"/>
</dbReference>
<keyword evidence="5" id="KW-1185">Reference proteome</keyword>